<name>A0A3B0MH08_THEAN</name>
<dbReference type="InterPro" id="IPR016149">
    <property type="entry name" value="Casein_kin_II_reg-sub_N"/>
</dbReference>
<gene>
    <name evidence="4" type="ORF">TAT_000087600</name>
    <name evidence="5" type="ORF">TAV_000087000</name>
</gene>
<dbReference type="GO" id="GO:0019887">
    <property type="term" value="F:protein kinase regulator activity"/>
    <property type="evidence" value="ECO:0007669"/>
    <property type="project" value="InterPro"/>
</dbReference>
<keyword evidence="4" id="KW-0418">Kinase</keyword>
<proteinExistence type="inferred from homology"/>
<dbReference type="EMBL" id="UIVS01000001">
    <property type="protein sequence ID" value="SVP90165.1"/>
    <property type="molecule type" value="Genomic_DNA"/>
</dbReference>
<dbReference type="Gene3D" id="1.10.1820.10">
    <property type="entry name" value="protein kinase ck2 holoenzyme, chain C, domain 1"/>
    <property type="match status" value="1"/>
</dbReference>
<evidence type="ECO:0000256" key="1">
    <source>
        <dbReference type="ARBA" id="ARBA00006941"/>
    </source>
</evidence>
<sequence>MFGTNILGQNNKDEDYVMSENRTDTSDDQNSEMTWIEWYCSLKGNQYYIQVDESFIRDEFNLVGMYIQIYKLSGLQYQVSYYNTALQLILDNYENDFYDDDDYESLSEKGKQHQINTSAQLLYGLIHSRFIMTSKGMHLMMQKYKDKVFGFCPNFSCENASVLPIGLVDAPAHHTAKIFCPSCNETYHPPKSSRLGLIDGAYYGTTFAHLFLMVNESVIPRGPSYYYVPKIYGYRISPYVKKNSKYS</sequence>
<evidence type="ECO:0000313" key="5">
    <source>
        <dbReference type="EMBL" id="SVP90165.1"/>
    </source>
</evidence>
<protein>
    <recommendedName>
        <fullName evidence="2">Casein kinase II subunit beta</fullName>
        <shortName evidence="2">CK II beta</shortName>
    </recommendedName>
</protein>
<evidence type="ECO:0000256" key="3">
    <source>
        <dbReference type="SAM" id="MobiDB-lite"/>
    </source>
</evidence>
<dbReference type="PANTHER" id="PTHR11740">
    <property type="entry name" value="CASEIN KINASE II SUBUNIT BETA"/>
    <property type="match status" value="1"/>
</dbReference>
<accession>A0A3B0MH08</accession>
<dbReference type="PANTHER" id="PTHR11740:SF0">
    <property type="entry name" value="CASEIN KINASE II SUBUNIT BETA"/>
    <property type="match status" value="1"/>
</dbReference>
<dbReference type="VEuPathDB" id="PiroplasmaDB:TA06185"/>
<dbReference type="GO" id="GO:0005956">
    <property type="term" value="C:protein kinase CK2 complex"/>
    <property type="evidence" value="ECO:0007669"/>
    <property type="project" value="UniProtKB-UniRule"/>
</dbReference>
<dbReference type="SMART" id="SM01085">
    <property type="entry name" value="CK_II_beta"/>
    <property type="match status" value="1"/>
</dbReference>
<dbReference type="PRINTS" id="PR00472">
    <property type="entry name" value="CASNKINASEII"/>
</dbReference>
<feature type="region of interest" description="Disordered" evidence="3">
    <location>
        <begin position="1"/>
        <end position="25"/>
    </location>
</feature>
<dbReference type="FunFam" id="2.20.25.20:FF:000001">
    <property type="entry name" value="Casein kinase II subunit beta"/>
    <property type="match status" value="1"/>
</dbReference>
<keyword evidence="4" id="KW-0808">Transferase</keyword>
<dbReference type="GO" id="GO:0005737">
    <property type="term" value="C:cytoplasm"/>
    <property type="evidence" value="ECO:0007669"/>
    <property type="project" value="TreeGrafter"/>
</dbReference>
<comment type="similarity">
    <text evidence="1 2">Belongs to the casein kinase 2 subunit beta family.</text>
</comment>
<dbReference type="SUPFAM" id="SSF57798">
    <property type="entry name" value="Casein kinase II beta subunit"/>
    <property type="match status" value="1"/>
</dbReference>
<organism evidence="4">
    <name type="scientific">Theileria annulata</name>
    <dbReference type="NCBI Taxonomy" id="5874"/>
    <lineage>
        <taxon>Eukaryota</taxon>
        <taxon>Sar</taxon>
        <taxon>Alveolata</taxon>
        <taxon>Apicomplexa</taxon>
        <taxon>Aconoidasida</taxon>
        <taxon>Piroplasmida</taxon>
        <taxon>Theileriidae</taxon>
        <taxon>Theileria</taxon>
    </lineage>
</organism>
<evidence type="ECO:0000313" key="4">
    <source>
        <dbReference type="EMBL" id="SVP89023.1"/>
    </source>
</evidence>
<dbReference type="InterPro" id="IPR035991">
    <property type="entry name" value="Casein_kinase_II_beta-like"/>
</dbReference>
<reference evidence="4" key="1">
    <citation type="submission" date="2018-07" db="EMBL/GenBank/DDBJ databases">
        <authorList>
            <person name="Quirk P.G."/>
            <person name="Krulwich T.A."/>
        </authorList>
    </citation>
    <scope>NUCLEOTIDE SEQUENCE</scope>
    <source>
        <strain evidence="4">Anand</strain>
    </source>
</reference>
<feature type="compositionally biased region" description="Polar residues" evidence="3">
    <location>
        <begin position="1"/>
        <end position="10"/>
    </location>
</feature>
<feature type="compositionally biased region" description="Basic and acidic residues" evidence="3">
    <location>
        <begin position="11"/>
        <end position="25"/>
    </location>
</feature>
<dbReference type="InterPro" id="IPR000704">
    <property type="entry name" value="Casein_kinase_II_reg-sub"/>
</dbReference>
<comment type="subunit">
    <text evidence="2">Tetramer of two alpha and two beta subunits.</text>
</comment>
<dbReference type="EMBL" id="UIVT01000001">
    <property type="protein sequence ID" value="SVP89023.1"/>
    <property type="molecule type" value="Genomic_DNA"/>
</dbReference>
<dbReference type="AlphaFoldDB" id="A0A3B0MH08"/>
<dbReference type="Gene3D" id="2.20.25.20">
    <property type="match status" value="1"/>
</dbReference>
<evidence type="ECO:0000256" key="2">
    <source>
        <dbReference type="RuleBase" id="RU361268"/>
    </source>
</evidence>
<dbReference type="GO" id="GO:0016301">
    <property type="term" value="F:kinase activity"/>
    <property type="evidence" value="ECO:0007669"/>
    <property type="project" value="UniProtKB-KW"/>
</dbReference>
<dbReference type="Pfam" id="PF01214">
    <property type="entry name" value="CK_II_beta"/>
    <property type="match status" value="1"/>
</dbReference>